<dbReference type="EMBL" id="JACHCC010000008">
    <property type="protein sequence ID" value="MBB6500996.1"/>
    <property type="molecule type" value="Genomic_DNA"/>
</dbReference>
<evidence type="ECO:0000256" key="1">
    <source>
        <dbReference type="SAM" id="Phobius"/>
    </source>
</evidence>
<proteinExistence type="predicted"/>
<keyword evidence="1" id="KW-0812">Transmembrane</keyword>
<evidence type="ECO:0000313" key="2">
    <source>
        <dbReference type="EMBL" id="MBB6500996.1"/>
    </source>
</evidence>
<protein>
    <submittedName>
        <fullName evidence="2">Uncharacterized protein</fullName>
    </submittedName>
</protein>
<accession>A0A7X0J7A6</accession>
<sequence>MFTLITTIDIPTNAVVANSKVGKKDVKGKIQHLKQQTFWAFFFTGIIETFSILMMLCIFPMLPSMLS</sequence>
<gene>
    <name evidence="2" type="ORF">HDF25_003159</name>
</gene>
<keyword evidence="1" id="KW-0472">Membrane</keyword>
<feature type="transmembrane region" description="Helical" evidence="1">
    <location>
        <begin position="38"/>
        <end position="62"/>
    </location>
</feature>
<keyword evidence="1" id="KW-1133">Transmembrane helix</keyword>
<evidence type="ECO:0000313" key="3">
    <source>
        <dbReference type="Proteomes" id="UP000521017"/>
    </source>
</evidence>
<dbReference type="AlphaFoldDB" id="A0A7X0J7A6"/>
<organism evidence="2 3">
    <name type="scientific">Pedobacter cryoconitis</name>
    <dbReference type="NCBI Taxonomy" id="188932"/>
    <lineage>
        <taxon>Bacteria</taxon>
        <taxon>Pseudomonadati</taxon>
        <taxon>Bacteroidota</taxon>
        <taxon>Sphingobacteriia</taxon>
        <taxon>Sphingobacteriales</taxon>
        <taxon>Sphingobacteriaceae</taxon>
        <taxon>Pedobacter</taxon>
    </lineage>
</organism>
<name>A0A7X0J7A6_9SPHI</name>
<reference evidence="2 3" key="1">
    <citation type="submission" date="2020-08" db="EMBL/GenBank/DDBJ databases">
        <title>Genomic Encyclopedia of Type Strains, Phase IV (KMG-V): Genome sequencing to study the core and pangenomes of soil and plant-associated prokaryotes.</title>
        <authorList>
            <person name="Whitman W."/>
        </authorList>
    </citation>
    <scope>NUCLEOTIDE SEQUENCE [LARGE SCALE GENOMIC DNA]</scope>
    <source>
        <strain evidence="2 3">M2T3</strain>
    </source>
</reference>
<comment type="caution">
    <text evidence="2">The sequence shown here is derived from an EMBL/GenBank/DDBJ whole genome shotgun (WGS) entry which is preliminary data.</text>
</comment>
<dbReference type="Proteomes" id="UP000521017">
    <property type="component" value="Unassembled WGS sequence"/>
</dbReference>